<dbReference type="Pfam" id="PF06035">
    <property type="entry name" value="Peptidase_C93"/>
    <property type="match status" value="1"/>
</dbReference>
<organism evidence="2 3">
    <name type="scientific">Tsuneonella dongtanensis</name>
    <dbReference type="NCBI Taxonomy" id="692370"/>
    <lineage>
        <taxon>Bacteria</taxon>
        <taxon>Pseudomonadati</taxon>
        <taxon>Pseudomonadota</taxon>
        <taxon>Alphaproteobacteria</taxon>
        <taxon>Sphingomonadales</taxon>
        <taxon>Erythrobacteraceae</taxon>
        <taxon>Tsuneonella</taxon>
    </lineage>
</organism>
<dbReference type="PANTHER" id="PTHR39327:SF1">
    <property type="entry name" value="BLR5470 PROTEIN"/>
    <property type="match status" value="1"/>
</dbReference>
<protein>
    <submittedName>
        <fullName evidence="2">Transglutaminase-like superfamily protein</fullName>
    </submittedName>
</protein>
<dbReference type="KEGG" id="ado:A6F68_02465"/>
<dbReference type="Gene3D" id="3.10.620.30">
    <property type="match status" value="1"/>
</dbReference>
<accession>A0A1B2AFR4</accession>
<gene>
    <name evidence="2" type="ORF">A6F68_02465</name>
</gene>
<dbReference type="STRING" id="692370.A6F68_02465"/>
<dbReference type="InterPro" id="IPR010319">
    <property type="entry name" value="Transglutaminase-like_Cys_pept"/>
</dbReference>
<dbReference type="AlphaFoldDB" id="A0A1B2AFR4"/>
<evidence type="ECO:0000313" key="2">
    <source>
        <dbReference type="EMBL" id="ANY20961.1"/>
    </source>
</evidence>
<dbReference type="RefSeq" id="WP_084001811.1">
    <property type="nucleotide sequence ID" value="NZ_CP016591.1"/>
</dbReference>
<feature type="chain" id="PRO_5008534223" evidence="1">
    <location>
        <begin position="33"/>
        <end position="318"/>
    </location>
</feature>
<reference evidence="2 3" key="1">
    <citation type="submission" date="2016-07" db="EMBL/GenBank/DDBJ databases">
        <title>Complete genome sequence of Altererythrobacter dongtanensis KCTC 22672, a type strain with esterase isolated from tidal flat.</title>
        <authorList>
            <person name="Cheng H."/>
            <person name="Wu Y.-H."/>
            <person name="Zhou P."/>
            <person name="Huo Y.-Y."/>
            <person name="Wang C.-S."/>
            <person name="Xu X.-W."/>
        </authorList>
    </citation>
    <scope>NUCLEOTIDE SEQUENCE [LARGE SCALE GENOMIC DNA]</scope>
    <source>
        <strain evidence="2 3">KCTC 22672</strain>
    </source>
</reference>
<evidence type="ECO:0000313" key="3">
    <source>
        <dbReference type="Proteomes" id="UP000092932"/>
    </source>
</evidence>
<sequence>MDKGHLSLSLVSRIAAGASALALGTFASPANASVHAIALPAVIDAVSGCVMDARPLSPALAPASPITKSAAVLGGAPSALDAIRVQQAAVAAVPAGNGVQIAEASLPTATLSPGIDASAPPSACNGLAALRTAPTSGARSALSTLSFDPENFLASKRVRIGNTTFDRDWKRVRSETLSATQLKRHIGALPASREDALTAVNRWANQRIKYTEDSVQYGRSDFWAGARKTLKAGRGDCEDIALVKMQLLAAAGVPHDDMMLTIARDLVRNADHAVLIVRTDMGYRMLDNATDEVLDAAPSHDYRPILSFGNQTRWLHGV</sequence>
<dbReference type="EMBL" id="CP016591">
    <property type="protein sequence ID" value="ANY20961.1"/>
    <property type="molecule type" value="Genomic_DNA"/>
</dbReference>
<keyword evidence="3" id="KW-1185">Reference proteome</keyword>
<feature type="signal peptide" evidence="1">
    <location>
        <begin position="1"/>
        <end position="32"/>
    </location>
</feature>
<dbReference type="SUPFAM" id="SSF54001">
    <property type="entry name" value="Cysteine proteinases"/>
    <property type="match status" value="1"/>
</dbReference>
<proteinExistence type="predicted"/>
<name>A0A1B2AFR4_9SPHN</name>
<dbReference type="Proteomes" id="UP000092932">
    <property type="component" value="Chromosome"/>
</dbReference>
<evidence type="ECO:0000256" key="1">
    <source>
        <dbReference type="SAM" id="SignalP"/>
    </source>
</evidence>
<keyword evidence="1" id="KW-0732">Signal</keyword>
<dbReference type="InterPro" id="IPR038765">
    <property type="entry name" value="Papain-like_cys_pep_sf"/>
</dbReference>
<dbReference type="PANTHER" id="PTHR39327">
    <property type="match status" value="1"/>
</dbReference>